<name>A0A226ELK7_FOLCA</name>
<feature type="region of interest" description="Disordered" evidence="1">
    <location>
        <begin position="391"/>
        <end position="451"/>
    </location>
</feature>
<organism evidence="3 4">
    <name type="scientific">Folsomia candida</name>
    <name type="common">Springtail</name>
    <dbReference type="NCBI Taxonomy" id="158441"/>
    <lineage>
        <taxon>Eukaryota</taxon>
        <taxon>Metazoa</taxon>
        <taxon>Ecdysozoa</taxon>
        <taxon>Arthropoda</taxon>
        <taxon>Hexapoda</taxon>
        <taxon>Collembola</taxon>
        <taxon>Entomobryomorpha</taxon>
        <taxon>Isotomoidea</taxon>
        <taxon>Isotomidae</taxon>
        <taxon>Proisotominae</taxon>
        <taxon>Folsomia</taxon>
    </lineage>
</organism>
<feature type="region of interest" description="Disordered" evidence="1">
    <location>
        <begin position="28"/>
        <end position="144"/>
    </location>
</feature>
<feature type="region of interest" description="Disordered" evidence="1">
    <location>
        <begin position="643"/>
        <end position="793"/>
    </location>
</feature>
<dbReference type="OrthoDB" id="6407151at2759"/>
<feature type="compositionally biased region" description="Polar residues" evidence="1">
    <location>
        <begin position="45"/>
        <end position="58"/>
    </location>
</feature>
<dbReference type="PROSITE" id="PS50940">
    <property type="entry name" value="CHIT_BIND_II"/>
    <property type="match status" value="1"/>
</dbReference>
<gene>
    <name evidence="3" type="ORF">Fcan01_08481</name>
</gene>
<feature type="compositionally biased region" description="Basic and acidic residues" evidence="1">
    <location>
        <begin position="158"/>
        <end position="169"/>
    </location>
</feature>
<feature type="compositionally biased region" description="Low complexity" evidence="1">
    <location>
        <begin position="1005"/>
        <end position="1025"/>
    </location>
</feature>
<feature type="compositionally biased region" description="Low complexity" evidence="1">
    <location>
        <begin position="1298"/>
        <end position="1316"/>
    </location>
</feature>
<feature type="region of interest" description="Disordered" evidence="1">
    <location>
        <begin position="953"/>
        <end position="974"/>
    </location>
</feature>
<feature type="compositionally biased region" description="Polar residues" evidence="1">
    <location>
        <begin position="746"/>
        <end position="756"/>
    </location>
</feature>
<dbReference type="InterPro" id="IPR036508">
    <property type="entry name" value="Chitin-bd_dom_sf"/>
</dbReference>
<proteinExistence type="predicted"/>
<dbReference type="OMA" id="DGYRYPN"/>
<feature type="region of interest" description="Disordered" evidence="1">
    <location>
        <begin position="158"/>
        <end position="213"/>
    </location>
</feature>
<feature type="compositionally biased region" description="Polar residues" evidence="1">
    <location>
        <begin position="341"/>
        <end position="353"/>
    </location>
</feature>
<feature type="compositionally biased region" description="Polar residues" evidence="1">
    <location>
        <begin position="766"/>
        <end position="781"/>
    </location>
</feature>
<evidence type="ECO:0000259" key="2">
    <source>
        <dbReference type="PROSITE" id="PS50940"/>
    </source>
</evidence>
<dbReference type="SUPFAM" id="SSF57625">
    <property type="entry name" value="Invertebrate chitin-binding proteins"/>
    <property type="match status" value="1"/>
</dbReference>
<feature type="region of interest" description="Disordered" evidence="1">
    <location>
        <begin position="341"/>
        <end position="373"/>
    </location>
</feature>
<feature type="compositionally biased region" description="Low complexity" evidence="1">
    <location>
        <begin position="842"/>
        <end position="859"/>
    </location>
</feature>
<evidence type="ECO:0000313" key="3">
    <source>
        <dbReference type="EMBL" id="OXA57621.1"/>
    </source>
</evidence>
<dbReference type="InterPro" id="IPR002557">
    <property type="entry name" value="Chitin-bd_dom"/>
</dbReference>
<feature type="compositionally biased region" description="Basic and acidic residues" evidence="1">
    <location>
        <begin position="425"/>
        <end position="441"/>
    </location>
</feature>
<feature type="region of interest" description="Disordered" evidence="1">
    <location>
        <begin position="1005"/>
        <end position="1054"/>
    </location>
</feature>
<dbReference type="Pfam" id="PF01607">
    <property type="entry name" value="CBM_14"/>
    <property type="match status" value="1"/>
</dbReference>
<dbReference type="Proteomes" id="UP000198287">
    <property type="component" value="Unassembled WGS sequence"/>
</dbReference>
<feature type="compositionally biased region" description="Low complexity" evidence="1">
    <location>
        <begin position="1099"/>
        <end position="1109"/>
    </location>
</feature>
<accession>A0A226ELK7</accession>
<dbReference type="PANTHER" id="PTHR22933">
    <property type="entry name" value="FI18007P1-RELATED"/>
    <property type="match status" value="1"/>
</dbReference>
<feature type="compositionally biased region" description="Polar residues" evidence="1">
    <location>
        <begin position="709"/>
        <end position="733"/>
    </location>
</feature>
<feature type="region of interest" description="Disordered" evidence="1">
    <location>
        <begin position="1067"/>
        <end position="1139"/>
    </location>
</feature>
<keyword evidence="4" id="KW-1185">Reference proteome</keyword>
<feature type="region of interest" description="Disordered" evidence="1">
    <location>
        <begin position="1292"/>
        <end position="1322"/>
    </location>
</feature>
<reference evidence="3 4" key="1">
    <citation type="submission" date="2015-12" db="EMBL/GenBank/DDBJ databases">
        <title>The genome of Folsomia candida.</title>
        <authorList>
            <person name="Faddeeva A."/>
            <person name="Derks M.F."/>
            <person name="Anvar Y."/>
            <person name="Smit S."/>
            <person name="Van Straalen N."/>
            <person name="Roelofs D."/>
        </authorList>
    </citation>
    <scope>NUCLEOTIDE SEQUENCE [LARGE SCALE GENOMIC DNA]</scope>
    <source>
        <strain evidence="3 4">VU population</strain>
        <tissue evidence="3">Whole body</tissue>
    </source>
</reference>
<dbReference type="PANTHER" id="PTHR22933:SF42">
    <property type="entry name" value="FI18455P1-RELATED"/>
    <property type="match status" value="1"/>
</dbReference>
<evidence type="ECO:0000313" key="4">
    <source>
        <dbReference type="Proteomes" id="UP000198287"/>
    </source>
</evidence>
<dbReference type="EMBL" id="LNIX01000003">
    <property type="protein sequence ID" value="OXA57621.1"/>
    <property type="molecule type" value="Genomic_DNA"/>
</dbReference>
<dbReference type="InterPro" id="IPR052976">
    <property type="entry name" value="Scoloptoxin-like"/>
</dbReference>
<dbReference type="GO" id="GO:0005576">
    <property type="term" value="C:extracellular region"/>
    <property type="evidence" value="ECO:0007669"/>
    <property type="project" value="InterPro"/>
</dbReference>
<feature type="compositionally biased region" description="Low complexity" evidence="1">
    <location>
        <begin position="1067"/>
        <end position="1086"/>
    </location>
</feature>
<feature type="compositionally biased region" description="Polar residues" evidence="1">
    <location>
        <begin position="170"/>
        <end position="186"/>
    </location>
</feature>
<dbReference type="Gene3D" id="2.170.140.10">
    <property type="entry name" value="Chitin binding domain"/>
    <property type="match status" value="1"/>
</dbReference>
<feature type="compositionally biased region" description="Low complexity" evidence="1">
    <location>
        <begin position="1039"/>
        <end position="1054"/>
    </location>
</feature>
<sequence length="1362" mass="150464">MVATDDGARRVLKVRKTGEFGRRIAPSLSQLYEPPKRVSSLDPFLQTSETRNSVSSVNGIRKPSQKLELPSFDLDLQSDSVPAETGESLQGYAYPDPDSEGAAGGYDFNPMKVKHPAVAEYPEPDPEERQRIEEPPANVVPQVEAEFVLPPKAFGAETEEHIDSERQQRPENSSPKPVSTRPSAELSSQSQQSQDGQACGEHDHECWPHGYQGEIPGEAGTDYPILREIVDTPFDCDNVQYSGYYADVDDAARCQIFHICLKGNAYRKTQKWSFLCPNGTVFSQENFVCVWWHSAPECNTGLVDELSLRNAELGWDNLTDTESRSVGGNFDVKSAMNSLRNGNLQASGSSDSKPNIVAVPTTRRPPSSRNNAIPYRVPVKVNARTQLKEVAGNGLQDEGNKARGGEAEYTGEETEAYETSLSHQSEARTRSKTASELHKSGSEAYEQKSVSDSVAPFVVNRTPGDYSSPVTSSQDPLQVVQQGEFADEEGVPQVVMMSSQQKNPDGSEGYAEVPVMGYRYPVPTSPPGSYLPPRSEFVARTTTTTELPNTTTFLPVTEDYVEETAGQEGYNYPTPDKSAAFVEPTTEGGYNYPAPSPTTQQPDDGYNYVAPTTTKDPVAFQETEASQTPEIEDGGYAAYEQTSTFTPDTTTTSTIPTTTTPTSSQNLEATAAAYLPPPTTTEERGGYDLGPTRSSASATILSKDANLRQLPTTTDTTVGDEQLASKLSVTTNPESEDYTHAGLDLSTLTGENSVSESESEPGGYSDKSTMSYTTPTASGPTTGDALDTQDEKVNKILQEIQSGGAEVRDENGKTLNFEELKKLILSTPNGLLSLQKADDDSVTPTDSSLSSSTEASTTTLGQREEQDVQNEEQETELVAAPKGLEEVQGIEDTPAPPPSALYLPVQPTAQLQSLPQQSYFSNDRLVSIKRPGFEISAPSKEYESHLVQKNTLELNSNPNPFSGFTSFQPETRQSHQNVVNYATPTRSPFDQHYATLQNTKAPQLYYQQSEQQPQQQQFRVQQSQQAPPSEVDFLRSSDPQSQQQQYYQTQPQTTQQLNSNAENFYFPQPQTRSQASPPQPQSSQFRFPDEPRTQAPHHQQQQQKQQYFQPNPTSEYLPPPPSTPAQFYSPAPTQYRNEVPSTRDLTNNIQLQQSFSYPLPQPSSITNTRNLPSPLDIKIVPALLVNTHTRVEQPNNNYNNNQQRKVEGGRHYDNNFRQFSQQQQQQQQIRNVNNNANQYLQYSSQSENRPVKVQAPRLNPFTVDDALPKHERFTMQESRAAKQVMEYPSPSLHGRLVQRGPTTTRPTQHPPTTSRQLTTSPSLRHFGGVGGRGYLGQLSEQNSLSNFYPGRDNSLGVKLTYN</sequence>
<feature type="domain" description="Chitin-binding type-2" evidence="2">
    <location>
        <begin position="233"/>
        <end position="300"/>
    </location>
</feature>
<protein>
    <recommendedName>
        <fullName evidence="2">Chitin-binding type-2 domain-containing protein</fullName>
    </recommendedName>
</protein>
<feature type="region of interest" description="Disordered" evidence="1">
    <location>
        <begin position="834"/>
        <end position="901"/>
    </location>
</feature>
<comment type="caution">
    <text evidence="3">The sequence shown here is derived from an EMBL/GenBank/DDBJ whole genome shotgun (WGS) entry which is preliminary data.</text>
</comment>
<feature type="compositionally biased region" description="Low complexity" evidence="1">
    <location>
        <begin position="643"/>
        <end position="674"/>
    </location>
</feature>
<dbReference type="SMART" id="SM00494">
    <property type="entry name" value="ChtBD2"/>
    <property type="match status" value="1"/>
</dbReference>
<dbReference type="GO" id="GO:0008061">
    <property type="term" value="F:chitin binding"/>
    <property type="evidence" value="ECO:0007669"/>
    <property type="project" value="InterPro"/>
</dbReference>
<evidence type="ECO:0000256" key="1">
    <source>
        <dbReference type="SAM" id="MobiDB-lite"/>
    </source>
</evidence>